<dbReference type="InterPro" id="IPR053197">
    <property type="entry name" value="F-box_SCFL_complex_component"/>
</dbReference>
<dbReference type="InterPro" id="IPR032675">
    <property type="entry name" value="LRR_dom_sf"/>
</dbReference>
<protein>
    <recommendedName>
        <fullName evidence="6">F-box domain-containing protein</fullName>
    </recommendedName>
</protein>
<dbReference type="CDD" id="cd22160">
    <property type="entry name" value="F-box_AtFBL13-like"/>
    <property type="match status" value="1"/>
</dbReference>
<dbReference type="Pfam" id="PF24758">
    <property type="entry name" value="LRR_At5g56370"/>
    <property type="match status" value="1"/>
</dbReference>
<feature type="domain" description="F-box" evidence="2">
    <location>
        <begin position="7"/>
        <end position="46"/>
    </location>
</feature>
<evidence type="ECO:0000259" key="3">
    <source>
        <dbReference type="Pfam" id="PF24758"/>
    </source>
</evidence>
<accession>A0AAD5ZCB1</accession>
<dbReference type="InterPro" id="IPR001810">
    <property type="entry name" value="F-box_dom"/>
</dbReference>
<organism evidence="4 5">
    <name type="scientific">Rhynchospora tenuis</name>
    <dbReference type="NCBI Taxonomy" id="198213"/>
    <lineage>
        <taxon>Eukaryota</taxon>
        <taxon>Viridiplantae</taxon>
        <taxon>Streptophyta</taxon>
        <taxon>Embryophyta</taxon>
        <taxon>Tracheophyta</taxon>
        <taxon>Spermatophyta</taxon>
        <taxon>Magnoliopsida</taxon>
        <taxon>Liliopsida</taxon>
        <taxon>Poales</taxon>
        <taxon>Cyperaceae</taxon>
        <taxon>Cyperoideae</taxon>
        <taxon>Rhynchosporeae</taxon>
        <taxon>Rhynchospora</taxon>
    </lineage>
</organism>
<dbReference type="PANTHER" id="PTHR34223">
    <property type="entry name" value="OS11G0201299 PROTEIN"/>
    <property type="match status" value="1"/>
</dbReference>
<sequence length="515" mass="58119">MRGPDRISELHDSILTHILSYLPTKEAVGTRILSKRWRNMWASVPVLDFGFADFTDDKYTVFKKLKCHVTFVSFVDSVLASRQVQQLDSFRLVWNFQDQPYSYLAKAVRRWIHHVVQQWPRVLSIYLEPHPTFQDVIVPDPTFTCSSLEELKLHINDSWHKTLNPALVTLPHLRKLNLGYFTIKPDFMDRLLLGSPSLEELELYACCLDISQISCGGLKSLVIDGCCHMTEIEVSIPSLQYLKFTVMSSQREGFVFTNMSSLVKASICLLDANALDVVICDSKAKILAGLLGVTTLDIVLYGSDAMDMLDFILKTCPYFENLKFMHFESFDGCMAECIDMIDHLVQHSPALEEFTFYRCQDDSNDVIELVDELREVMGKYGIARLVECHQGCIYGSPSELEELLDEYLNCFQSMEEEESTEEDEGEASSVDELDEGEEAEEHEGEASSADEVDEGGEEEDAEEEASSADEVDEGEVEEEDEGEASSAEEDDEEDEEEEDEADEYAGGAIKGVDGV</sequence>
<dbReference type="Gene3D" id="3.80.10.10">
    <property type="entry name" value="Ribonuclease Inhibitor"/>
    <property type="match status" value="1"/>
</dbReference>
<evidence type="ECO:0000256" key="1">
    <source>
        <dbReference type="SAM" id="MobiDB-lite"/>
    </source>
</evidence>
<feature type="compositionally biased region" description="Acidic residues" evidence="1">
    <location>
        <begin position="414"/>
        <end position="503"/>
    </location>
</feature>
<dbReference type="Proteomes" id="UP001210211">
    <property type="component" value="Unassembled WGS sequence"/>
</dbReference>
<gene>
    <name evidence="4" type="ORF">LUZ61_019935</name>
</gene>
<evidence type="ECO:0008006" key="6">
    <source>
        <dbReference type="Google" id="ProtNLM"/>
    </source>
</evidence>
<comment type="caution">
    <text evidence="4">The sequence shown here is derived from an EMBL/GenBank/DDBJ whole genome shotgun (WGS) entry which is preliminary data.</text>
</comment>
<proteinExistence type="predicted"/>
<dbReference type="AlphaFoldDB" id="A0AAD5ZCB1"/>
<name>A0AAD5ZCB1_9POAL</name>
<dbReference type="InterPro" id="IPR053781">
    <property type="entry name" value="F-box_AtFBL13-like"/>
</dbReference>
<dbReference type="EMBL" id="JAMRDG010000002">
    <property type="protein sequence ID" value="KAJ3690771.1"/>
    <property type="molecule type" value="Genomic_DNA"/>
</dbReference>
<evidence type="ECO:0000313" key="5">
    <source>
        <dbReference type="Proteomes" id="UP001210211"/>
    </source>
</evidence>
<dbReference type="SUPFAM" id="SSF81383">
    <property type="entry name" value="F-box domain"/>
    <property type="match status" value="1"/>
</dbReference>
<reference evidence="4 5" key="1">
    <citation type="journal article" date="2022" name="Cell">
        <title>Repeat-based holocentromeres influence genome architecture and karyotype evolution.</title>
        <authorList>
            <person name="Hofstatter P.G."/>
            <person name="Thangavel G."/>
            <person name="Lux T."/>
            <person name="Neumann P."/>
            <person name="Vondrak T."/>
            <person name="Novak P."/>
            <person name="Zhang M."/>
            <person name="Costa L."/>
            <person name="Castellani M."/>
            <person name="Scott A."/>
            <person name="Toegelov H."/>
            <person name="Fuchs J."/>
            <person name="Mata-Sucre Y."/>
            <person name="Dias Y."/>
            <person name="Vanzela A.L.L."/>
            <person name="Huettel B."/>
            <person name="Almeida C.C.S."/>
            <person name="Simkova H."/>
            <person name="Souza G."/>
            <person name="Pedrosa-Harand A."/>
            <person name="Macas J."/>
            <person name="Mayer K.F.X."/>
            <person name="Houben A."/>
            <person name="Marques A."/>
        </authorList>
    </citation>
    <scope>NUCLEOTIDE SEQUENCE [LARGE SCALE GENOMIC DNA]</scope>
    <source>
        <strain evidence="4">RhyTen1mFocal</strain>
    </source>
</reference>
<feature type="domain" description="F-box/LRR-repeat protein 15/At3g58940/PEG3-like LRR" evidence="3">
    <location>
        <begin position="109"/>
        <end position="244"/>
    </location>
</feature>
<dbReference type="PANTHER" id="PTHR34223:SF51">
    <property type="entry name" value="OS06G0556300 PROTEIN"/>
    <property type="match status" value="1"/>
</dbReference>
<dbReference type="InterPro" id="IPR055411">
    <property type="entry name" value="LRR_FXL15/At3g58940/PEG3-like"/>
</dbReference>
<dbReference type="SUPFAM" id="SSF52047">
    <property type="entry name" value="RNI-like"/>
    <property type="match status" value="1"/>
</dbReference>
<keyword evidence="5" id="KW-1185">Reference proteome</keyword>
<dbReference type="InterPro" id="IPR036047">
    <property type="entry name" value="F-box-like_dom_sf"/>
</dbReference>
<dbReference type="Pfam" id="PF00646">
    <property type="entry name" value="F-box"/>
    <property type="match status" value="1"/>
</dbReference>
<evidence type="ECO:0000313" key="4">
    <source>
        <dbReference type="EMBL" id="KAJ3690771.1"/>
    </source>
</evidence>
<evidence type="ECO:0000259" key="2">
    <source>
        <dbReference type="Pfam" id="PF00646"/>
    </source>
</evidence>
<feature type="region of interest" description="Disordered" evidence="1">
    <location>
        <begin position="414"/>
        <end position="515"/>
    </location>
</feature>